<evidence type="ECO:0000259" key="4">
    <source>
        <dbReference type="PROSITE" id="PS50977"/>
    </source>
</evidence>
<dbReference type="PANTHER" id="PTHR30055:SF237">
    <property type="entry name" value="TRANSCRIPTIONAL REPRESSOR MCE3R"/>
    <property type="match status" value="1"/>
</dbReference>
<protein>
    <submittedName>
        <fullName evidence="5">TetR/AcrR family transcriptional regulator</fullName>
    </submittedName>
</protein>
<evidence type="ECO:0000256" key="2">
    <source>
        <dbReference type="PROSITE-ProRule" id="PRU00335"/>
    </source>
</evidence>
<feature type="domain" description="HTH tetR-type" evidence="4">
    <location>
        <begin position="216"/>
        <end position="276"/>
    </location>
</feature>
<feature type="DNA-binding region" description="H-T-H motif" evidence="2">
    <location>
        <begin position="43"/>
        <end position="62"/>
    </location>
</feature>
<name>A0ABZ2U9Z7_9ACTN</name>
<dbReference type="PROSITE" id="PS01081">
    <property type="entry name" value="HTH_TETR_1"/>
    <property type="match status" value="2"/>
</dbReference>
<evidence type="ECO:0000256" key="3">
    <source>
        <dbReference type="SAM" id="MobiDB-lite"/>
    </source>
</evidence>
<evidence type="ECO:0000256" key="1">
    <source>
        <dbReference type="ARBA" id="ARBA00023125"/>
    </source>
</evidence>
<dbReference type="InterPro" id="IPR050109">
    <property type="entry name" value="HTH-type_TetR-like_transc_reg"/>
</dbReference>
<organism evidence="5 6">
    <name type="scientific">Gordonia hydrophobica</name>
    <dbReference type="NCBI Taxonomy" id="40516"/>
    <lineage>
        <taxon>Bacteria</taxon>
        <taxon>Bacillati</taxon>
        <taxon>Actinomycetota</taxon>
        <taxon>Actinomycetes</taxon>
        <taxon>Mycobacteriales</taxon>
        <taxon>Gordoniaceae</taxon>
        <taxon>Gordonia</taxon>
    </lineage>
</organism>
<dbReference type="PROSITE" id="PS50977">
    <property type="entry name" value="HTH_TETR_2"/>
    <property type="match status" value="2"/>
</dbReference>
<dbReference type="Gene3D" id="1.10.357.10">
    <property type="entry name" value="Tetracycline Repressor, domain 2"/>
    <property type="match status" value="2"/>
</dbReference>
<evidence type="ECO:0000313" key="6">
    <source>
        <dbReference type="Proteomes" id="UP001479933"/>
    </source>
</evidence>
<dbReference type="PANTHER" id="PTHR30055">
    <property type="entry name" value="HTH-TYPE TRANSCRIPTIONAL REGULATOR RUTR"/>
    <property type="match status" value="1"/>
</dbReference>
<feature type="DNA-binding region" description="H-T-H motif" evidence="2">
    <location>
        <begin position="239"/>
        <end position="258"/>
    </location>
</feature>
<dbReference type="RefSeq" id="WP_174545324.1">
    <property type="nucleotide sequence ID" value="NZ_CP136137.1"/>
</dbReference>
<dbReference type="Pfam" id="PF00440">
    <property type="entry name" value="TetR_N"/>
    <property type="match status" value="2"/>
</dbReference>
<keyword evidence="6" id="KW-1185">Reference proteome</keyword>
<dbReference type="SUPFAM" id="SSF46689">
    <property type="entry name" value="Homeodomain-like"/>
    <property type="match status" value="2"/>
</dbReference>
<dbReference type="InterPro" id="IPR009057">
    <property type="entry name" value="Homeodomain-like_sf"/>
</dbReference>
<dbReference type="PRINTS" id="PR00455">
    <property type="entry name" value="HTHTETR"/>
</dbReference>
<dbReference type="Gene3D" id="1.10.10.60">
    <property type="entry name" value="Homeodomain-like"/>
    <property type="match status" value="2"/>
</dbReference>
<feature type="domain" description="HTH tetR-type" evidence="4">
    <location>
        <begin position="20"/>
        <end position="80"/>
    </location>
</feature>
<dbReference type="InterPro" id="IPR001647">
    <property type="entry name" value="HTH_TetR"/>
</dbReference>
<feature type="region of interest" description="Disordered" evidence="3">
    <location>
        <begin position="1"/>
        <end position="22"/>
    </location>
</feature>
<proteinExistence type="predicted"/>
<keyword evidence="1 2" id="KW-0238">DNA-binding</keyword>
<sequence>MSYGRITMTRSKQAGTPRPANRKRQLIDHSAQLFLQHGYPQVSMADIARAAGVTAPSLYRHFADKQALLYAAVLAGVDGLQAGTDTALAAADGDRHAFIASVCGSMARRQNASTLWRWTGTYLTPEQNREVVKGTRVALAQWADLLFTDRELLDWEQRQLVWTMLSVVGSLSVHRARLPAAQAVRELTAAAERLVELTPSLATDLRVPPPIDVPGDDRRTEILDAAAELFSARGYGPVTVDEIGAAVGITGPSVYKHFPSKAAILIEIGRRSGARLEVGVMAAYAAGSDDADRLALMVDSYVATITSIPDLSVSFNNASALSGDPSSRELIDIQRRYVMRWISLLTAIHGIGEAEAAVAVHAALSMVNDAVRVRRGVERPDFPAQMAYLMRGVLGLSPSPDQP</sequence>
<evidence type="ECO:0000313" key="5">
    <source>
        <dbReference type="EMBL" id="WYY09104.1"/>
    </source>
</evidence>
<dbReference type="EMBL" id="CP136137">
    <property type="protein sequence ID" value="WYY09104.1"/>
    <property type="molecule type" value="Genomic_DNA"/>
</dbReference>
<reference evidence="5 6" key="1">
    <citation type="journal article" date="2023" name="Virus Evol.">
        <title>Computational host range prediction-The good, the bad, and the ugly.</title>
        <authorList>
            <person name="Howell A.A."/>
            <person name="Versoza C.J."/>
            <person name="Pfeifer S.P."/>
        </authorList>
    </citation>
    <scope>NUCLEOTIDE SEQUENCE [LARGE SCALE GENOMIC DNA]</scope>
    <source>
        <strain evidence="5 6">1610/1b</strain>
    </source>
</reference>
<gene>
    <name evidence="5" type="ORF">RVF87_08640</name>
</gene>
<dbReference type="InterPro" id="IPR023772">
    <property type="entry name" value="DNA-bd_HTH_TetR-type_CS"/>
</dbReference>
<dbReference type="Proteomes" id="UP001479933">
    <property type="component" value="Chromosome"/>
</dbReference>
<accession>A0ABZ2U9Z7</accession>